<dbReference type="AlphaFoldDB" id="F0XCF1"/>
<dbReference type="eggNOG" id="ENOG502S214">
    <property type="taxonomic scope" value="Eukaryota"/>
</dbReference>
<accession>F0XCF1</accession>
<protein>
    <submittedName>
        <fullName evidence="1">Uncharacterized protein</fullName>
    </submittedName>
</protein>
<sequence>MLHITPWKAAAFVATILLVLYSLAQFSSFQDLRDKTAATIAHVTPIEKYQRPLVLYAYAESDTSRENLDFFVQKGIHGAADFVFIFNGPTNATDLIPSHPNVEVVKRNNTCYDLGAFGEVLLAGDRWKSYKRFVVMNASVRGPFFPNYMKPCWTDAFLNRLNDRVKLVGTTINCFPHPHLQTMVLATDDVGMSILLNRTLATSLDNVDKWGGKDDPVGFTACFEDRNKAVHSEIGITGLIRSQGYDVDVMLTSFSVDEEDLTSYCASDKRNADPLVDGHYFGANIHPYEMVFMKTNRHVAETTMEIMTEWHRSRGWSSWDACPAS</sequence>
<dbReference type="HOGENOM" id="CLU_045076_2_0_1"/>
<reference evidence="1 2" key="1">
    <citation type="journal article" date="2011" name="Proc. Natl. Acad. Sci. U.S.A.">
        <title>Genome and transcriptome analyses of the mountain pine beetle-fungal symbiont Grosmannia clavigera, a lodgepole pine pathogen.</title>
        <authorList>
            <person name="DiGuistini S."/>
            <person name="Wang Y."/>
            <person name="Liao N.Y."/>
            <person name="Taylor G."/>
            <person name="Tanguay P."/>
            <person name="Feau N."/>
            <person name="Henrissat B."/>
            <person name="Chan S.K."/>
            <person name="Hesse-Orce U."/>
            <person name="Alamouti S.M."/>
            <person name="Tsui C.K.M."/>
            <person name="Docking R.T."/>
            <person name="Levasseur A."/>
            <person name="Haridas S."/>
            <person name="Robertson G."/>
            <person name="Birol I."/>
            <person name="Holt R.A."/>
            <person name="Marra M.A."/>
            <person name="Hamelin R.C."/>
            <person name="Hirst M."/>
            <person name="Jones S.J.M."/>
            <person name="Bohlmann J."/>
            <person name="Breuil C."/>
        </authorList>
    </citation>
    <scope>NUCLEOTIDE SEQUENCE [LARGE SCALE GENOMIC DNA]</scope>
    <source>
        <strain evidence="2">kw1407 / UAMH 11150</strain>
    </source>
</reference>
<name>F0XCF1_GROCL</name>
<dbReference type="InParanoid" id="F0XCF1"/>
<dbReference type="Proteomes" id="UP000007796">
    <property type="component" value="Unassembled WGS sequence"/>
</dbReference>
<evidence type="ECO:0000313" key="1">
    <source>
        <dbReference type="EMBL" id="EFX04128.1"/>
    </source>
</evidence>
<organism evidence="2">
    <name type="scientific">Grosmannia clavigera (strain kw1407 / UAMH 11150)</name>
    <name type="common">Blue stain fungus</name>
    <name type="synonym">Graphiocladiella clavigera</name>
    <dbReference type="NCBI Taxonomy" id="655863"/>
    <lineage>
        <taxon>Eukaryota</taxon>
        <taxon>Fungi</taxon>
        <taxon>Dikarya</taxon>
        <taxon>Ascomycota</taxon>
        <taxon>Pezizomycotina</taxon>
        <taxon>Sordariomycetes</taxon>
        <taxon>Sordariomycetidae</taxon>
        <taxon>Ophiostomatales</taxon>
        <taxon>Ophiostomataceae</taxon>
        <taxon>Leptographium</taxon>
    </lineage>
</organism>
<dbReference type="GeneID" id="25973892"/>
<gene>
    <name evidence="1" type="ORF">CMQ_1056</name>
</gene>
<evidence type="ECO:0000313" key="2">
    <source>
        <dbReference type="Proteomes" id="UP000007796"/>
    </source>
</evidence>
<proteinExistence type="predicted"/>
<dbReference type="EMBL" id="GL629765">
    <property type="protein sequence ID" value="EFX04128.1"/>
    <property type="molecule type" value="Genomic_DNA"/>
</dbReference>
<keyword evidence="2" id="KW-1185">Reference proteome</keyword>
<dbReference type="OrthoDB" id="526941at2759"/>
<dbReference type="STRING" id="655863.F0XCF1"/>
<dbReference type="RefSeq" id="XP_014173610.1">
    <property type="nucleotide sequence ID" value="XM_014318135.1"/>
</dbReference>